<dbReference type="Proteomes" id="UP001465755">
    <property type="component" value="Unassembled WGS sequence"/>
</dbReference>
<reference evidence="3 4" key="1">
    <citation type="journal article" date="2024" name="Nat. Commun.">
        <title>Phylogenomics reveals the evolutionary origins of lichenization in chlorophyte algae.</title>
        <authorList>
            <person name="Puginier C."/>
            <person name="Libourel C."/>
            <person name="Otte J."/>
            <person name="Skaloud P."/>
            <person name="Haon M."/>
            <person name="Grisel S."/>
            <person name="Petersen M."/>
            <person name="Berrin J.G."/>
            <person name="Delaux P.M."/>
            <person name="Dal Grande F."/>
            <person name="Keller J."/>
        </authorList>
    </citation>
    <scope>NUCLEOTIDE SEQUENCE [LARGE SCALE GENOMIC DNA]</scope>
    <source>
        <strain evidence="3 4">SAG 2036</strain>
    </source>
</reference>
<dbReference type="GO" id="GO:0016746">
    <property type="term" value="F:acyltransferase activity"/>
    <property type="evidence" value="ECO:0007669"/>
    <property type="project" value="InterPro"/>
</dbReference>
<dbReference type="SMART" id="SM00563">
    <property type="entry name" value="PlsC"/>
    <property type="match status" value="1"/>
</dbReference>
<name>A0AAW1NKF7_9CHLO</name>
<accession>A0AAW1NKF7</accession>
<keyword evidence="1" id="KW-0472">Membrane</keyword>
<dbReference type="InterPro" id="IPR002123">
    <property type="entry name" value="Plipid/glycerol_acylTrfase"/>
</dbReference>
<protein>
    <recommendedName>
        <fullName evidence="2">Phospholipid/glycerol acyltransferase domain-containing protein</fullName>
    </recommendedName>
</protein>
<proteinExistence type="predicted"/>
<feature type="transmembrane region" description="Helical" evidence="1">
    <location>
        <begin position="12"/>
        <end position="32"/>
    </location>
</feature>
<comment type="caution">
    <text evidence="3">The sequence shown here is derived from an EMBL/GenBank/DDBJ whole genome shotgun (WGS) entry which is preliminary data.</text>
</comment>
<dbReference type="AlphaFoldDB" id="A0AAW1NKF7"/>
<evidence type="ECO:0000259" key="2">
    <source>
        <dbReference type="SMART" id="SM00563"/>
    </source>
</evidence>
<feature type="domain" description="Phospholipid/glycerol acyltransferase" evidence="2">
    <location>
        <begin position="73"/>
        <end position="191"/>
    </location>
</feature>
<organism evidence="3 4">
    <name type="scientific">Symbiochloris irregularis</name>
    <dbReference type="NCBI Taxonomy" id="706552"/>
    <lineage>
        <taxon>Eukaryota</taxon>
        <taxon>Viridiplantae</taxon>
        <taxon>Chlorophyta</taxon>
        <taxon>core chlorophytes</taxon>
        <taxon>Trebouxiophyceae</taxon>
        <taxon>Trebouxiales</taxon>
        <taxon>Trebouxiaceae</taxon>
        <taxon>Symbiochloris</taxon>
    </lineage>
</organism>
<sequence>MSLGIFLNFPAFLAGALILYWSVPLGMILGKIKPWRISGRRDDAYGWALGLQWWFRVKILSLPGPPLYKNSTCIYLCNHRSWADFYLDVLMTEGHAQMLSRWAVAIVFPMFMIAVMNIRSVVLFNRGRKKDHEEFNRLIDRRIAASPVPGLIVYPEGHRSTKRESLTLKKGMLHYVYSRKAMTQIIITANKEAVISEKKLLARFGQTILVGFGKPIDASKFSSFDDFFKEVQRDWNVQWARVYGADWADAQAHQPTTPLYNRRYPTGIKARSALISAPVFAAFLASIYLTIVGLLRLGRSLGSSQIFLYSGLLVWVGVSFSRAFKPVRLPPPSRQQRTGSPARVS</sequence>
<evidence type="ECO:0000313" key="3">
    <source>
        <dbReference type="EMBL" id="KAK9789400.1"/>
    </source>
</evidence>
<keyword evidence="1" id="KW-1133">Transmembrane helix</keyword>
<feature type="transmembrane region" description="Helical" evidence="1">
    <location>
        <begin position="272"/>
        <end position="294"/>
    </location>
</feature>
<evidence type="ECO:0000256" key="1">
    <source>
        <dbReference type="SAM" id="Phobius"/>
    </source>
</evidence>
<gene>
    <name evidence="3" type="ORF">WJX73_004242</name>
</gene>
<evidence type="ECO:0000313" key="4">
    <source>
        <dbReference type="Proteomes" id="UP001465755"/>
    </source>
</evidence>
<dbReference type="SUPFAM" id="SSF69593">
    <property type="entry name" value="Glycerol-3-phosphate (1)-acyltransferase"/>
    <property type="match status" value="1"/>
</dbReference>
<feature type="transmembrane region" description="Helical" evidence="1">
    <location>
        <begin position="102"/>
        <end position="124"/>
    </location>
</feature>
<dbReference type="Pfam" id="PF01553">
    <property type="entry name" value="Acyltransferase"/>
    <property type="match status" value="1"/>
</dbReference>
<keyword evidence="4" id="KW-1185">Reference proteome</keyword>
<dbReference type="EMBL" id="JALJOQ010000208">
    <property type="protein sequence ID" value="KAK9789400.1"/>
    <property type="molecule type" value="Genomic_DNA"/>
</dbReference>
<keyword evidence="1" id="KW-0812">Transmembrane</keyword>
<feature type="transmembrane region" description="Helical" evidence="1">
    <location>
        <begin position="306"/>
        <end position="324"/>
    </location>
</feature>